<dbReference type="Proteomes" id="UP001238603">
    <property type="component" value="Unassembled WGS sequence"/>
</dbReference>
<dbReference type="CDD" id="cd00075">
    <property type="entry name" value="HATPase"/>
    <property type="match status" value="1"/>
</dbReference>
<dbReference type="CDD" id="cd00130">
    <property type="entry name" value="PAS"/>
    <property type="match status" value="2"/>
</dbReference>
<accession>A0ABT7LP02</accession>
<reference evidence="9 10" key="1">
    <citation type="submission" date="2023-06" db="EMBL/GenBank/DDBJ databases">
        <title>Pelomonas sp. APW6 16S ribosomal RNA gene genome sequencing and assembly.</title>
        <authorList>
            <person name="Woo H."/>
        </authorList>
    </citation>
    <scope>NUCLEOTIDE SEQUENCE [LARGE SCALE GENOMIC DNA]</scope>
    <source>
        <strain evidence="9 10">APW6</strain>
    </source>
</reference>
<organism evidence="9 10">
    <name type="scientific">Roseateles subflavus</name>
    <dbReference type="NCBI Taxonomy" id="3053353"/>
    <lineage>
        <taxon>Bacteria</taxon>
        <taxon>Pseudomonadati</taxon>
        <taxon>Pseudomonadota</taxon>
        <taxon>Betaproteobacteria</taxon>
        <taxon>Burkholderiales</taxon>
        <taxon>Sphaerotilaceae</taxon>
        <taxon>Roseateles</taxon>
    </lineage>
</organism>
<dbReference type="EC" id="2.7.13.3" evidence="2"/>
<dbReference type="InterPro" id="IPR036097">
    <property type="entry name" value="HisK_dim/P_sf"/>
</dbReference>
<dbReference type="SMART" id="SM00388">
    <property type="entry name" value="HisKA"/>
    <property type="match status" value="1"/>
</dbReference>
<feature type="domain" description="PAS" evidence="8">
    <location>
        <begin position="132"/>
        <end position="185"/>
    </location>
</feature>
<dbReference type="Pfam" id="PF02518">
    <property type="entry name" value="HATPase_c"/>
    <property type="match status" value="1"/>
</dbReference>
<keyword evidence="5 9" id="KW-0418">Kinase</keyword>
<evidence type="ECO:0000256" key="3">
    <source>
        <dbReference type="ARBA" id="ARBA00022553"/>
    </source>
</evidence>
<dbReference type="PRINTS" id="PR00344">
    <property type="entry name" value="BCTRLSENSOR"/>
</dbReference>
<dbReference type="Pfam" id="PF00512">
    <property type="entry name" value="HisKA"/>
    <property type="match status" value="1"/>
</dbReference>
<evidence type="ECO:0000256" key="6">
    <source>
        <dbReference type="ARBA" id="ARBA00023136"/>
    </source>
</evidence>
<feature type="domain" description="Histidine kinase" evidence="7">
    <location>
        <begin position="270"/>
        <end position="481"/>
    </location>
</feature>
<dbReference type="SUPFAM" id="SSF47384">
    <property type="entry name" value="Homodimeric domain of signal transducing histidine kinase"/>
    <property type="match status" value="1"/>
</dbReference>
<evidence type="ECO:0000256" key="2">
    <source>
        <dbReference type="ARBA" id="ARBA00012438"/>
    </source>
</evidence>
<comment type="catalytic activity">
    <reaction evidence="1">
        <text>ATP + protein L-histidine = ADP + protein N-phospho-L-histidine.</text>
        <dbReference type="EC" id="2.7.13.3"/>
    </reaction>
</comment>
<dbReference type="Gene3D" id="1.10.287.130">
    <property type="match status" value="1"/>
</dbReference>
<dbReference type="PROSITE" id="PS50109">
    <property type="entry name" value="HIS_KIN"/>
    <property type="match status" value="1"/>
</dbReference>
<dbReference type="PROSITE" id="PS50112">
    <property type="entry name" value="PAS"/>
    <property type="match status" value="2"/>
</dbReference>
<dbReference type="SUPFAM" id="SSF55785">
    <property type="entry name" value="PYP-like sensor domain (PAS domain)"/>
    <property type="match status" value="2"/>
</dbReference>
<protein>
    <recommendedName>
        <fullName evidence="2">histidine kinase</fullName>
        <ecNumber evidence="2">2.7.13.3</ecNumber>
    </recommendedName>
</protein>
<keyword evidence="3" id="KW-0597">Phosphoprotein</keyword>
<evidence type="ECO:0000313" key="9">
    <source>
        <dbReference type="EMBL" id="MDL5034606.1"/>
    </source>
</evidence>
<dbReference type="SMART" id="SM00091">
    <property type="entry name" value="PAS"/>
    <property type="match status" value="2"/>
</dbReference>
<keyword evidence="4 9" id="KW-0808">Transferase</keyword>
<dbReference type="GO" id="GO:0004673">
    <property type="term" value="F:protein histidine kinase activity"/>
    <property type="evidence" value="ECO:0007669"/>
    <property type="project" value="UniProtKB-EC"/>
</dbReference>
<dbReference type="InterPro" id="IPR050351">
    <property type="entry name" value="BphY/WalK/GraS-like"/>
</dbReference>
<dbReference type="PANTHER" id="PTHR42878:SF15">
    <property type="entry name" value="BACTERIOPHYTOCHROME"/>
    <property type="match status" value="1"/>
</dbReference>
<keyword evidence="10" id="KW-1185">Reference proteome</keyword>
<dbReference type="InterPro" id="IPR003594">
    <property type="entry name" value="HATPase_dom"/>
</dbReference>
<evidence type="ECO:0000259" key="7">
    <source>
        <dbReference type="PROSITE" id="PS50109"/>
    </source>
</evidence>
<dbReference type="SMART" id="SM00387">
    <property type="entry name" value="HATPase_c"/>
    <property type="match status" value="1"/>
</dbReference>
<name>A0ABT7LP02_9BURK</name>
<evidence type="ECO:0000256" key="1">
    <source>
        <dbReference type="ARBA" id="ARBA00000085"/>
    </source>
</evidence>
<evidence type="ECO:0000256" key="5">
    <source>
        <dbReference type="ARBA" id="ARBA00022777"/>
    </source>
</evidence>
<dbReference type="InterPro" id="IPR005467">
    <property type="entry name" value="His_kinase_dom"/>
</dbReference>
<evidence type="ECO:0000313" key="10">
    <source>
        <dbReference type="Proteomes" id="UP001238603"/>
    </source>
</evidence>
<dbReference type="InterPro" id="IPR000014">
    <property type="entry name" value="PAS"/>
</dbReference>
<dbReference type="CDD" id="cd00082">
    <property type="entry name" value="HisKA"/>
    <property type="match status" value="1"/>
</dbReference>
<evidence type="ECO:0000259" key="8">
    <source>
        <dbReference type="PROSITE" id="PS50112"/>
    </source>
</evidence>
<dbReference type="InterPro" id="IPR004358">
    <property type="entry name" value="Sig_transdc_His_kin-like_C"/>
</dbReference>
<dbReference type="Pfam" id="PF00989">
    <property type="entry name" value="PAS"/>
    <property type="match status" value="1"/>
</dbReference>
<dbReference type="EMBL" id="JASVDS010000010">
    <property type="protein sequence ID" value="MDL5034606.1"/>
    <property type="molecule type" value="Genomic_DNA"/>
</dbReference>
<dbReference type="Gene3D" id="3.30.565.10">
    <property type="entry name" value="Histidine kinase-like ATPase, C-terminal domain"/>
    <property type="match status" value="1"/>
</dbReference>
<dbReference type="RefSeq" id="WP_285984679.1">
    <property type="nucleotide sequence ID" value="NZ_JASVDS010000010.1"/>
</dbReference>
<feature type="domain" description="PAS" evidence="8">
    <location>
        <begin position="10"/>
        <end position="68"/>
    </location>
</feature>
<dbReference type="InterPro" id="IPR013767">
    <property type="entry name" value="PAS_fold"/>
</dbReference>
<dbReference type="PANTHER" id="PTHR42878">
    <property type="entry name" value="TWO-COMPONENT HISTIDINE KINASE"/>
    <property type="match status" value="1"/>
</dbReference>
<dbReference type="NCBIfam" id="TIGR00229">
    <property type="entry name" value="sensory_box"/>
    <property type="match status" value="2"/>
</dbReference>
<sequence length="489" mass="53609">MAEDQSPSPSVGELRAVLEHAPVGVLVVSPAQARILYANLALEHMLGYAAGALVGQTLAGLLPEVVRPHHESWMAAFFADPRQRRMGAGRELHALHHDGHAVPVDIALAPMHLDGQLCAAAYISDLSVRRQMQRQFEQIFAAMPQGLLIVDPQGRIKLSNPALDAQFGYAAGDLIGRPLEVLLPDRYREGHVQLRDGYARQPTLRRMGAGRDLTALHRSGQEFPVEIALTTLDMPDGRHALAMVSDISLRKKAEAALRQTNAQLEEFTYVASHDLRSPLRGIADLLSWIREDLPESAITPPVLQNFERISTRIERAERMIDDLLDYARAGQRDQRLDTVDPGPLVDEVLALVHLPPGFQVEVDVQGQPFPAPQAPLSLSLRNLIGNAVKHHGGTQGRIRIQMREEGRFNVFAIEDDGQGIPAGAEERIFKLFHRASATTTGHGVGLAVTRRMINAHGGAIVASRSPTLGGACFRVHWPRIALKEVDDES</sequence>
<dbReference type="InterPro" id="IPR036890">
    <property type="entry name" value="HATPase_C_sf"/>
</dbReference>
<dbReference type="Gene3D" id="3.30.450.20">
    <property type="entry name" value="PAS domain"/>
    <property type="match status" value="2"/>
</dbReference>
<dbReference type="SUPFAM" id="SSF55874">
    <property type="entry name" value="ATPase domain of HSP90 chaperone/DNA topoisomerase II/histidine kinase"/>
    <property type="match status" value="1"/>
</dbReference>
<gene>
    <name evidence="9" type="ORF">QRD43_22060</name>
</gene>
<keyword evidence="6" id="KW-0472">Membrane</keyword>
<proteinExistence type="predicted"/>
<dbReference type="Pfam" id="PF13188">
    <property type="entry name" value="PAS_8"/>
    <property type="match status" value="1"/>
</dbReference>
<evidence type="ECO:0000256" key="4">
    <source>
        <dbReference type="ARBA" id="ARBA00022679"/>
    </source>
</evidence>
<dbReference type="InterPro" id="IPR003661">
    <property type="entry name" value="HisK_dim/P_dom"/>
</dbReference>
<dbReference type="InterPro" id="IPR035965">
    <property type="entry name" value="PAS-like_dom_sf"/>
</dbReference>
<comment type="caution">
    <text evidence="9">The sequence shown here is derived from an EMBL/GenBank/DDBJ whole genome shotgun (WGS) entry which is preliminary data.</text>
</comment>